<evidence type="ECO:0000313" key="2">
    <source>
        <dbReference type="Proteomes" id="UP000799536"/>
    </source>
</evidence>
<organism evidence="1 2">
    <name type="scientific">Delitschia confertaspora ATCC 74209</name>
    <dbReference type="NCBI Taxonomy" id="1513339"/>
    <lineage>
        <taxon>Eukaryota</taxon>
        <taxon>Fungi</taxon>
        <taxon>Dikarya</taxon>
        <taxon>Ascomycota</taxon>
        <taxon>Pezizomycotina</taxon>
        <taxon>Dothideomycetes</taxon>
        <taxon>Pleosporomycetidae</taxon>
        <taxon>Pleosporales</taxon>
        <taxon>Delitschiaceae</taxon>
        <taxon>Delitschia</taxon>
    </lineage>
</organism>
<reference evidence="1" key="1">
    <citation type="journal article" date="2020" name="Stud. Mycol.">
        <title>101 Dothideomycetes genomes: a test case for predicting lifestyles and emergence of pathogens.</title>
        <authorList>
            <person name="Haridas S."/>
            <person name="Albert R."/>
            <person name="Binder M."/>
            <person name="Bloem J."/>
            <person name="Labutti K."/>
            <person name="Salamov A."/>
            <person name="Andreopoulos B."/>
            <person name="Baker S."/>
            <person name="Barry K."/>
            <person name="Bills G."/>
            <person name="Bluhm B."/>
            <person name="Cannon C."/>
            <person name="Castanera R."/>
            <person name="Culley D."/>
            <person name="Daum C."/>
            <person name="Ezra D."/>
            <person name="Gonzalez J."/>
            <person name="Henrissat B."/>
            <person name="Kuo A."/>
            <person name="Liang C."/>
            <person name="Lipzen A."/>
            <person name="Lutzoni F."/>
            <person name="Magnuson J."/>
            <person name="Mondo S."/>
            <person name="Nolan M."/>
            <person name="Ohm R."/>
            <person name="Pangilinan J."/>
            <person name="Park H.-J."/>
            <person name="Ramirez L."/>
            <person name="Alfaro M."/>
            <person name="Sun H."/>
            <person name="Tritt A."/>
            <person name="Yoshinaga Y."/>
            <person name="Zwiers L.-H."/>
            <person name="Turgeon B."/>
            <person name="Goodwin S."/>
            <person name="Spatafora J."/>
            <person name="Crous P."/>
            <person name="Grigoriev I."/>
        </authorList>
    </citation>
    <scope>NUCLEOTIDE SEQUENCE</scope>
    <source>
        <strain evidence="1">ATCC 74209</strain>
    </source>
</reference>
<accession>A0A9P4JNJ3</accession>
<protein>
    <submittedName>
        <fullName evidence="1">Uncharacterized protein</fullName>
    </submittedName>
</protein>
<comment type="caution">
    <text evidence="1">The sequence shown here is derived from an EMBL/GenBank/DDBJ whole genome shotgun (WGS) entry which is preliminary data.</text>
</comment>
<proteinExistence type="predicted"/>
<dbReference type="Proteomes" id="UP000799536">
    <property type="component" value="Unassembled WGS sequence"/>
</dbReference>
<name>A0A9P4JNJ3_9PLEO</name>
<dbReference type="AlphaFoldDB" id="A0A9P4JNJ3"/>
<dbReference type="EMBL" id="ML993974">
    <property type="protein sequence ID" value="KAF2201476.1"/>
    <property type="molecule type" value="Genomic_DNA"/>
</dbReference>
<evidence type="ECO:0000313" key="1">
    <source>
        <dbReference type="EMBL" id="KAF2201476.1"/>
    </source>
</evidence>
<sequence length="78" mass="8519">MTVSPLRVWHLSNFETPPSFSSCVALSIPSKALARAFRRFSKHTALYAIAGSCPAPEGLRLPRFVALSDSFPEAVQNN</sequence>
<keyword evidence="2" id="KW-1185">Reference proteome</keyword>
<gene>
    <name evidence="1" type="ORF">GQ43DRAFT_440551</name>
</gene>